<keyword evidence="2 5" id="KW-0812">Transmembrane</keyword>
<keyword evidence="4 5" id="KW-0472">Membrane</keyword>
<evidence type="ECO:0000259" key="6">
    <source>
        <dbReference type="PROSITE" id="PS50850"/>
    </source>
</evidence>
<organism evidence="7 8">
    <name type="scientific">Budvicia aquatica</name>
    <dbReference type="NCBI Taxonomy" id="82979"/>
    <lineage>
        <taxon>Bacteria</taxon>
        <taxon>Pseudomonadati</taxon>
        <taxon>Pseudomonadota</taxon>
        <taxon>Gammaproteobacteria</taxon>
        <taxon>Enterobacterales</taxon>
        <taxon>Budviciaceae</taxon>
        <taxon>Budvicia</taxon>
    </lineage>
</organism>
<dbReference type="PANTHER" id="PTHR11662:SF399">
    <property type="entry name" value="FI19708P1-RELATED"/>
    <property type="match status" value="1"/>
</dbReference>
<dbReference type="GO" id="GO:0016020">
    <property type="term" value="C:membrane"/>
    <property type="evidence" value="ECO:0007669"/>
    <property type="project" value="UniProtKB-SubCell"/>
</dbReference>
<evidence type="ECO:0000256" key="1">
    <source>
        <dbReference type="ARBA" id="ARBA00004141"/>
    </source>
</evidence>
<evidence type="ECO:0000256" key="3">
    <source>
        <dbReference type="ARBA" id="ARBA00022989"/>
    </source>
</evidence>
<dbReference type="PROSITE" id="PS50850">
    <property type="entry name" value="MFS"/>
    <property type="match status" value="1"/>
</dbReference>
<evidence type="ECO:0000256" key="4">
    <source>
        <dbReference type="ARBA" id="ARBA00023136"/>
    </source>
</evidence>
<feature type="transmembrane region" description="Helical" evidence="5">
    <location>
        <begin position="144"/>
        <end position="165"/>
    </location>
</feature>
<comment type="subcellular location">
    <subcellularLocation>
        <location evidence="1">Membrane</location>
        <topology evidence="1">Multi-pass membrane protein</topology>
    </subcellularLocation>
</comment>
<protein>
    <submittedName>
        <fullName evidence="7">L-galactonate transporter</fullName>
    </submittedName>
</protein>
<reference evidence="7 8" key="1">
    <citation type="submission" date="2019-03" db="EMBL/GenBank/DDBJ databases">
        <authorList>
            <consortium name="Pathogen Informatics"/>
        </authorList>
    </citation>
    <scope>NUCLEOTIDE SEQUENCE [LARGE SCALE GENOMIC DNA]</scope>
    <source>
        <strain evidence="7 8">NCTC12282</strain>
    </source>
</reference>
<accession>A0A484ZLP1</accession>
<keyword evidence="3 5" id="KW-1133">Transmembrane helix</keyword>
<dbReference type="Gene3D" id="1.20.1250.20">
    <property type="entry name" value="MFS general substrate transporter like domains"/>
    <property type="match status" value="1"/>
</dbReference>
<evidence type="ECO:0000313" key="8">
    <source>
        <dbReference type="Proteomes" id="UP000373449"/>
    </source>
</evidence>
<dbReference type="AlphaFoldDB" id="A0A484ZLP1"/>
<gene>
    <name evidence="7" type="primary">yjjL_6</name>
    <name evidence="7" type="ORF">NCTC12282_03878</name>
</gene>
<sequence length="178" mass="19342">MTWLPLYFQKTYGFDIKSMGGAMAFIFLLCFIGQLTGGYIMDRWRNSGAKTNKVLHTMLAISAITAGVGIFLCANSSDPMLAVGLLAVAMFPLRWASVYWSIPSLLGAQKVAGTICGTMNFSSNLFAAIIPIFIGFIVQLTGNYYAAMMVFVLAAVGYLICSLMINFDKPVIVTEDQA</sequence>
<dbReference type="InterPro" id="IPR036259">
    <property type="entry name" value="MFS_trans_sf"/>
</dbReference>
<feature type="domain" description="Major facilitator superfamily (MFS) profile" evidence="6">
    <location>
        <begin position="1"/>
        <end position="173"/>
    </location>
</feature>
<dbReference type="GO" id="GO:0022857">
    <property type="term" value="F:transmembrane transporter activity"/>
    <property type="evidence" value="ECO:0007669"/>
    <property type="project" value="InterPro"/>
</dbReference>
<dbReference type="SUPFAM" id="SSF103473">
    <property type="entry name" value="MFS general substrate transporter"/>
    <property type="match status" value="1"/>
</dbReference>
<feature type="transmembrane region" description="Helical" evidence="5">
    <location>
        <begin position="54"/>
        <end position="74"/>
    </location>
</feature>
<dbReference type="PANTHER" id="PTHR11662">
    <property type="entry name" value="SOLUTE CARRIER FAMILY 17"/>
    <property type="match status" value="1"/>
</dbReference>
<feature type="transmembrane region" description="Helical" evidence="5">
    <location>
        <begin position="80"/>
        <end position="102"/>
    </location>
</feature>
<dbReference type="Proteomes" id="UP000373449">
    <property type="component" value="Unassembled WGS sequence"/>
</dbReference>
<feature type="transmembrane region" description="Helical" evidence="5">
    <location>
        <begin position="114"/>
        <end position="138"/>
    </location>
</feature>
<evidence type="ECO:0000313" key="7">
    <source>
        <dbReference type="EMBL" id="VFS49400.1"/>
    </source>
</evidence>
<evidence type="ECO:0000256" key="2">
    <source>
        <dbReference type="ARBA" id="ARBA00022692"/>
    </source>
</evidence>
<feature type="transmembrane region" description="Helical" evidence="5">
    <location>
        <begin position="20"/>
        <end position="42"/>
    </location>
</feature>
<dbReference type="InterPro" id="IPR050382">
    <property type="entry name" value="MFS_Na/Anion_cotransporter"/>
</dbReference>
<dbReference type="EMBL" id="CAADJA010000002">
    <property type="protein sequence ID" value="VFS49400.1"/>
    <property type="molecule type" value="Genomic_DNA"/>
</dbReference>
<dbReference type="InterPro" id="IPR020846">
    <property type="entry name" value="MFS_dom"/>
</dbReference>
<proteinExistence type="predicted"/>
<name>A0A484ZLP1_9GAMM</name>
<evidence type="ECO:0000256" key="5">
    <source>
        <dbReference type="SAM" id="Phobius"/>
    </source>
</evidence>